<dbReference type="InterPro" id="IPR012338">
    <property type="entry name" value="Beta-lactam/transpept-like"/>
</dbReference>
<keyword evidence="3" id="KW-1185">Reference proteome</keyword>
<dbReference type="Pfam" id="PF00144">
    <property type="entry name" value="Beta-lactamase"/>
    <property type="match status" value="1"/>
</dbReference>
<dbReference type="GO" id="GO:0016787">
    <property type="term" value="F:hydrolase activity"/>
    <property type="evidence" value="ECO:0007669"/>
    <property type="project" value="UniProtKB-KW"/>
</dbReference>
<comment type="caution">
    <text evidence="2">The sequence shown here is derived from an EMBL/GenBank/DDBJ whole genome shotgun (WGS) entry which is preliminary data.</text>
</comment>
<feature type="domain" description="Beta-lactamase-related" evidence="1">
    <location>
        <begin position="16"/>
        <end position="351"/>
    </location>
</feature>
<sequence>MTHAAGSFESALTAIAELADNDRFSGVVLLRRGGQVLTEQAYGVASRRWNIPVKTTTRFDTASITKLFTAVVVLQQVDAGQLGLEDRIHDHVDLTGTSIPEEVTLHHLLSHTSGIADDADEEAGESYEALWAQRPNYSVTETKDFLPQFVHKEPVFTPGAACRYNNVGYVLLGLALEKVTGRSYRQVVEQHIFAAAGMSASGFFHMADAEPDTAEGWDPVEDDDETITGWRQNIYSYPPLGSPDGGAHSTAADLVKFLEAVQSGRLLSAESTERFLSPQALHHSMEEPDSPQDTHQLHYAYGLEIEHDAAGEVRSFYKDGINAGASGILRHYPRLELSVVVLANSEDGAWEPIGLLDEAAAQLF</sequence>
<dbReference type="PANTHER" id="PTHR46825">
    <property type="entry name" value="D-ALANYL-D-ALANINE-CARBOXYPEPTIDASE/ENDOPEPTIDASE AMPH"/>
    <property type="match status" value="1"/>
</dbReference>
<proteinExistence type="predicted"/>
<name>A0A7K1ULR6_9MICC</name>
<dbReference type="OrthoDB" id="3863176at2"/>
<dbReference type="PANTHER" id="PTHR46825:SF9">
    <property type="entry name" value="BETA-LACTAMASE-RELATED DOMAIN-CONTAINING PROTEIN"/>
    <property type="match status" value="1"/>
</dbReference>
<dbReference type="InterPro" id="IPR001466">
    <property type="entry name" value="Beta-lactam-related"/>
</dbReference>
<evidence type="ECO:0000259" key="1">
    <source>
        <dbReference type="Pfam" id="PF00144"/>
    </source>
</evidence>
<dbReference type="AlphaFoldDB" id="A0A7K1ULR6"/>
<protein>
    <submittedName>
        <fullName evidence="2">Serine hydrolase</fullName>
    </submittedName>
</protein>
<reference evidence="2 3" key="1">
    <citation type="submission" date="2019-12" db="EMBL/GenBank/DDBJ databases">
        <title>Nesterenkonia muleiensis sp. nov., a novel actinobacterium isolated from sap of Populus euphratica.</title>
        <authorList>
            <person name="Wang R."/>
        </authorList>
    </citation>
    <scope>NUCLEOTIDE SEQUENCE [LARGE SCALE GENOMIC DNA]</scope>
    <source>
        <strain evidence="2 3">F10</strain>
    </source>
</reference>
<dbReference type="EMBL" id="WRPM01000080">
    <property type="protein sequence ID" value="MVT26971.1"/>
    <property type="molecule type" value="Genomic_DNA"/>
</dbReference>
<evidence type="ECO:0000313" key="2">
    <source>
        <dbReference type="EMBL" id="MVT26971.1"/>
    </source>
</evidence>
<evidence type="ECO:0000313" key="3">
    <source>
        <dbReference type="Proteomes" id="UP000460157"/>
    </source>
</evidence>
<dbReference type="InterPro" id="IPR050491">
    <property type="entry name" value="AmpC-like"/>
</dbReference>
<dbReference type="Gene3D" id="3.40.710.10">
    <property type="entry name" value="DD-peptidase/beta-lactamase superfamily"/>
    <property type="match status" value="1"/>
</dbReference>
<organism evidence="2 3">
    <name type="scientific">Nesterenkonia alkaliphila</name>
    <dbReference type="NCBI Taxonomy" id="1463631"/>
    <lineage>
        <taxon>Bacteria</taxon>
        <taxon>Bacillati</taxon>
        <taxon>Actinomycetota</taxon>
        <taxon>Actinomycetes</taxon>
        <taxon>Micrococcales</taxon>
        <taxon>Micrococcaceae</taxon>
        <taxon>Nesterenkonia</taxon>
    </lineage>
</organism>
<dbReference type="SUPFAM" id="SSF56601">
    <property type="entry name" value="beta-lactamase/transpeptidase-like"/>
    <property type="match status" value="1"/>
</dbReference>
<dbReference type="Proteomes" id="UP000460157">
    <property type="component" value="Unassembled WGS sequence"/>
</dbReference>
<dbReference type="RefSeq" id="WP_157324459.1">
    <property type="nucleotide sequence ID" value="NZ_BMFX01000014.1"/>
</dbReference>
<accession>A0A7K1ULR6</accession>
<keyword evidence="2" id="KW-0378">Hydrolase</keyword>
<gene>
    <name evidence="2" type="ORF">GNZ21_11475</name>
</gene>